<organism evidence="2 3">
    <name type="scientific">Zopfia rhizophila CBS 207.26</name>
    <dbReference type="NCBI Taxonomy" id="1314779"/>
    <lineage>
        <taxon>Eukaryota</taxon>
        <taxon>Fungi</taxon>
        <taxon>Dikarya</taxon>
        <taxon>Ascomycota</taxon>
        <taxon>Pezizomycotina</taxon>
        <taxon>Dothideomycetes</taxon>
        <taxon>Dothideomycetes incertae sedis</taxon>
        <taxon>Zopfiaceae</taxon>
        <taxon>Zopfia</taxon>
    </lineage>
</organism>
<name>A0A6A6E1C7_9PEZI</name>
<dbReference type="Proteomes" id="UP000800200">
    <property type="component" value="Unassembled WGS sequence"/>
</dbReference>
<dbReference type="EMBL" id="ML994636">
    <property type="protein sequence ID" value="KAF2184805.1"/>
    <property type="molecule type" value="Genomic_DNA"/>
</dbReference>
<dbReference type="InterPro" id="IPR002492">
    <property type="entry name" value="Transposase_Tc1-like"/>
</dbReference>
<dbReference type="GO" id="GO:0015074">
    <property type="term" value="P:DNA integration"/>
    <property type="evidence" value="ECO:0007669"/>
    <property type="project" value="InterPro"/>
</dbReference>
<gene>
    <name evidence="2" type="ORF">K469DRAFT_780352</name>
</gene>
<sequence>MAPNTDIATRALVVALKSPFGGKTTPEIVEKTGLSKRTINDIYARAIQRGFDPNHIPLVIKDEYLQDAPRSGRPTKQTEDVKQAITTKVRHDRYGRERACADLAGELSQQGTTISPMTVWRCLKALGFNKTKPTRKPGLTNKMKEERL</sequence>
<dbReference type="AlphaFoldDB" id="A0A6A6E1C7"/>
<dbReference type="GO" id="GO:0006313">
    <property type="term" value="P:DNA transposition"/>
    <property type="evidence" value="ECO:0007669"/>
    <property type="project" value="InterPro"/>
</dbReference>
<dbReference type="Pfam" id="PF01498">
    <property type="entry name" value="HTH_Tnp_Tc3_2"/>
    <property type="match status" value="1"/>
</dbReference>
<dbReference type="SUPFAM" id="SSF46689">
    <property type="entry name" value="Homeodomain-like"/>
    <property type="match status" value="1"/>
</dbReference>
<proteinExistence type="predicted"/>
<evidence type="ECO:0000313" key="2">
    <source>
        <dbReference type="EMBL" id="KAF2184805.1"/>
    </source>
</evidence>
<reference evidence="2" key="1">
    <citation type="journal article" date="2020" name="Stud. Mycol.">
        <title>101 Dothideomycetes genomes: a test case for predicting lifestyles and emergence of pathogens.</title>
        <authorList>
            <person name="Haridas S."/>
            <person name="Albert R."/>
            <person name="Binder M."/>
            <person name="Bloem J."/>
            <person name="Labutti K."/>
            <person name="Salamov A."/>
            <person name="Andreopoulos B."/>
            <person name="Baker S."/>
            <person name="Barry K."/>
            <person name="Bills G."/>
            <person name="Bluhm B."/>
            <person name="Cannon C."/>
            <person name="Castanera R."/>
            <person name="Culley D."/>
            <person name="Daum C."/>
            <person name="Ezra D."/>
            <person name="Gonzalez J."/>
            <person name="Henrissat B."/>
            <person name="Kuo A."/>
            <person name="Liang C."/>
            <person name="Lipzen A."/>
            <person name="Lutzoni F."/>
            <person name="Magnuson J."/>
            <person name="Mondo S."/>
            <person name="Nolan M."/>
            <person name="Ohm R."/>
            <person name="Pangilinan J."/>
            <person name="Park H.-J."/>
            <person name="Ramirez L."/>
            <person name="Alfaro M."/>
            <person name="Sun H."/>
            <person name="Tritt A."/>
            <person name="Yoshinaga Y."/>
            <person name="Zwiers L.-H."/>
            <person name="Turgeon B."/>
            <person name="Goodwin S."/>
            <person name="Spatafora J."/>
            <person name="Crous P."/>
            <person name="Grigoriev I."/>
        </authorList>
    </citation>
    <scope>NUCLEOTIDE SEQUENCE</scope>
    <source>
        <strain evidence="2">CBS 207.26</strain>
    </source>
</reference>
<feature type="non-terminal residue" evidence="2">
    <location>
        <position position="148"/>
    </location>
</feature>
<evidence type="ECO:0000259" key="1">
    <source>
        <dbReference type="Pfam" id="PF01498"/>
    </source>
</evidence>
<feature type="domain" description="Transposase Tc1-like" evidence="1">
    <location>
        <begin position="83"/>
        <end position="148"/>
    </location>
</feature>
<accession>A0A6A6E1C7</accession>
<dbReference type="GO" id="GO:0003677">
    <property type="term" value="F:DNA binding"/>
    <property type="evidence" value="ECO:0007669"/>
    <property type="project" value="InterPro"/>
</dbReference>
<evidence type="ECO:0000313" key="3">
    <source>
        <dbReference type="Proteomes" id="UP000800200"/>
    </source>
</evidence>
<protein>
    <recommendedName>
        <fullName evidence="1">Transposase Tc1-like domain-containing protein</fullName>
    </recommendedName>
</protein>
<dbReference type="OrthoDB" id="5415741at2759"/>
<keyword evidence="3" id="KW-1185">Reference proteome</keyword>
<dbReference type="InterPro" id="IPR009057">
    <property type="entry name" value="Homeodomain-like_sf"/>
</dbReference>